<comment type="caution">
    <text evidence="2">The sequence shown here is derived from an EMBL/GenBank/DDBJ whole genome shotgun (WGS) entry which is preliminary data.</text>
</comment>
<dbReference type="Pfam" id="PF01757">
    <property type="entry name" value="Acyl_transf_3"/>
    <property type="match status" value="1"/>
</dbReference>
<organism evidence="2 3">
    <name type="scientific">Sphingomonas melonis TY</name>
    <dbReference type="NCBI Taxonomy" id="621456"/>
    <lineage>
        <taxon>Bacteria</taxon>
        <taxon>Pseudomonadati</taxon>
        <taxon>Pseudomonadota</taxon>
        <taxon>Alphaproteobacteria</taxon>
        <taxon>Sphingomonadales</taxon>
        <taxon>Sphingomonadaceae</taxon>
        <taxon>Sphingomonas</taxon>
    </lineage>
</organism>
<evidence type="ECO:0000313" key="2">
    <source>
        <dbReference type="EMBL" id="KZB94988.1"/>
    </source>
</evidence>
<feature type="domain" description="Acyltransferase 3" evidence="1">
    <location>
        <begin position="18"/>
        <end position="330"/>
    </location>
</feature>
<protein>
    <recommendedName>
        <fullName evidence="1">Acyltransferase 3 domain-containing protein</fullName>
    </recommendedName>
</protein>
<dbReference type="KEGG" id="smy:BJP26_11700"/>
<name>A0A175Y358_9SPHN</name>
<dbReference type="Proteomes" id="UP000078460">
    <property type="component" value="Unassembled WGS sequence"/>
</dbReference>
<evidence type="ECO:0000313" key="3">
    <source>
        <dbReference type="Proteomes" id="UP000078460"/>
    </source>
</evidence>
<dbReference type="STRING" id="621456.BJP26_11700"/>
<dbReference type="GO" id="GO:0016020">
    <property type="term" value="C:membrane"/>
    <property type="evidence" value="ECO:0007669"/>
    <property type="project" value="TreeGrafter"/>
</dbReference>
<keyword evidence="3" id="KW-1185">Reference proteome</keyword>
<dbReference type="GeneID" id="93797986"/>
<dbReference type="OrthoDB" id="9767863at2"/>
<dbReference type="RefSeq" id="WP_017979474.1">
    <property type="nucleotide sequence ID" value="NZ_CP017578.1"/>
</dbReference>
<dbReference type="PANTHER" id="PTHR23028">
    <property type="entry name" value="ACETYLTRANSFERASE"/>
    <property type="match status" value="1"/>
</dbReference>
<proteinExistence type="predicted"/>
<dbReference type="InterPro" id="IPR050879">
    <property type="entry name" value="Acyltransferase_3"/>
</dbReference>
<dbReference type="AlphaFoldDB" id="A0A175Y358"/>
<dbReference type="PANTHER" id="PTHR23028:SF53">
    <property type="entry name" value="ACYL_TRANSF_3 DOMAIN-CONTAINING PROTEIN"/>
    <property type="match status" value="1"/>
</dbReference>
<evidence type="ECO:0000259" key="1">
    <source>
        <dbReference type="Pfam" id="PF01757"/>
    </source>
</evidence>
<dbReference type="GO" id="GO:0009103">
    <property type="term" value="P:lipopolysaccharide biosynthetic process"/>
    <property type="evidence" value="ECO:0007669"/>
    <property type="project" value="TreeGrafter"/>
</dbReference>
<reference evidence="2" key="1">
    <citation type="submission" date="2016-03" db="EMBL/GenBank/DDBJ databases">
        <title>Sphingomonas melonis TY, whole genome shotgun sequencing.</title>
        <authorList>
            <person name="Wang H."/>
            <person name="Zhu P."/>
        </authorList>
    </citation>
    <scope>NUCLEOTIDE SEQUENCE [LARGE SCALE GENOMIC DNA]</scope>
    <source>
        <strain evidence="2">TY</strain>
    </source>
</reference>
<dbReference type="InterPro" id="IPR002656">
    <property type="entry name" value="Acyl_transf_3_dom"/>
</dbReference>
<gene>
    <name evidence="2" type="ORF">AVM11_18100</name>
</gene>
<accession>A0A175Y358</accession>
<dbReference type="EMBL" id="LQCK02000022">
    <property type="protein sequence ID" value="KZB94988.1"/>
    <property type="molecule type" value="Genomic_DNA"/>
</dbReference>
<sequence>MTARPQPPALSPHVRALLDAARACAALYVVAHHVAKGYGFPGLTGHLLRFGQEAVIVFFLLSGFVIFANERVRALSPRGYAWRRVRRIYPPLIVAMIVSTLVYWDNGTLARHFDAGRLIGTLLAIQDVSTLKPGVWADPYLGNDPLWSLSYEIAFYIIFPPTLALWAKRPALTTHAVGAIGCGAYALFAMVPNHLALVIAYYPLWWAGAMAAQAYLDGERSVRAIAVPLAWLVALCGVALVVALVQPRYGIGLYPILPLRHFVVAAVVVAVMFGPIGRLMGRASAWSPALWSGVASISYGLYVLHMPLLVDWQRAKGAGGFALAAVLLIALAWSVERWLPRLLPRAPSR</sequence>
<dbReference type="GO" id="GO:0016747">
    <property type="term" value="F:acyltransferase activity, transferring groups other than amino-acyl groups"/>
    <property type="evidence" value="ECO:0007669"/>
    <property type="project" value="InterPro"/>
</dbReference>